<dbReference type="EMBL" id="JBHULR010000001">
    <property type="protein sequence ID" value="MFD2546133.1"/>
    <property type="molecule type" value="Genomic_DNA"/>
</dbReference>
<dbReference type="RefSeq" id="WP_380899626.1">
    <property type="nucleotide sequence ID" value="NZ_JBHUEG010000002.1"/>
</dbReference>
<evidence type="ECO:0000313" key="2">
    <source>
        <dbReference type="Proteomes" id="UP001597545"/>
    </source>
</evidence>
<accession>A0ABW5KCR6</accession>
<evidence type="ECO:0000313" key="1">
    <source>
        <dbReference type="EMBL" id="MFD2546133.1"/>
    </source>
</evidence>
<proteinExistence type="predicted"/>
<name>A0ABW5KCR6_9SPHI</name>
<sequence>MKTTLFPAVIFIGLGGILCGCGNNSKTEDKSQQAKQLTQNIGQYIVNSDTENPSVYLSLVDSKETDSSMVYVAKSLRNRDTIGLQIEVVKNIPAGLYPDGNPNNEKGFTSGAIKFSSIGSESDNFIQALGGLYKHSVKGGMTEVTLLPLVFSSNKKNIDLKKNGTYTFKLFFNNSAGAEAEVFAVLDLYKRLFEFRAKDSTQYERILAAFQGL</sequence>
<evidence type="ECO:0008006" key="3">
    <source>
        <dbReference type="Google" id="ProtNLM"/>
    </source>
</evidence>
<organism evidence="1 2">
    <name type="scientific">Sphingobacterium suaedae</name>
    <dbReference type="NCBI Taxonomy" id="1686402"/>
    <lineage>
        <taxon>Bacteria</taxon>
        <taxon>Pseudomonadati</taxon>
        <taxon>Bacteroidota</taxon>
        <taxon>Sphingobacteriia</taxon>
        <taxon>Sphingobacteriales</taxon>
        <taxon>Sphingobacteriaceae</taxon>
        <taxon>Sphingobacterium</taxon>
    </lineage>
</organism>
<gene>
    <name evidence="1" type="ORF">ACFSR5_00595</name>
</gene>
<keyword evidence="2" id="KW-1185">Reference proteome</keyword>
<comment type="caution">
    <text evidence="1">The sequence shown here is derived from an EMBL/GenBank/DDBJ whole genome shotgun (WGS) entry which is preliminary data.</text>
</comment>
<dbReference type="Proteomes" id="UP001597545">
    <property type="component" value="Unassembled WGS sequence"/>
</dbReference>
<reference evidence="2" key="1">
    <citation type="journal article" date="2019" name="Int. J. Syst. Evol. Microbiol.">
        <title>The Global Catalogue of Microorganisms (GCM) 10K type strain sequencing project: providing services to taxonomists for standard genome sequencing and annotation.</title>
        <authorList>
            <consortium name="The Broad Institute Genomics Platform"/>
            <consortium name="The Broad Institute Genome Sequencing Center for Infectious Disease"/>
            <person name="Wu L."/>
            <person name="Ma J."/>
        </authorList>
    </citation>
    <scope>NUCLEOTIDE SEQUENCE [LARGE SCALE GENOMIC DNA]</scope>
    <source>
        <strain evidence="2">KCTC 42662</strain>
    </source>
</reference>
<protein>
    <recommendedName>
        <fullName evidence="3">DUF4840 domain-containing protein</fullName>
    </recommendedName>
</protein>
<dbReference type="PROSITE" id="PS51257">
    <property type="entry name" value="PROKAR_LIPOPROTEIN"/>
    <property type="match status" value="1"/>
</dbReference>